<evidence type="ECO:0000313" key="10">
    <source>
        <dbReference type="EMBL" id="CAG9807942.1"/>
    </source>
</evidence>
<evidence type="ECO:0000256" key="8">
    <source>
        <dbReference type="ARBA" id="ARBA00023136"/>
    </source>
</evidence>
<reference evidence="10" key="2">
    <citation type="submission" date="2022-10" db="EMBL/GenBank/DDBJ databases">
        <authorList>
            <consortium name="ENA_rothamsted_submissions"/>
            <consortium name="culmorum"/>
            <person name="King R."/>
        </authorList>
    </citation>
    <scope>NUCLEOTIDE SEQUENCE</scope>
</reference>
<keyword evidence="3 9" id="KW-0813">Transport</keyword>
<evidence type="ECO:0000256" key="2">
    <source>
        <dbReference type="ARBA" id="ARBA00006416"/>
    </source>
</evidence>
<dbReference type="InterPro" id="IPR005336">
    <property type="entry name" value="MPC"/>
</dbReference>
<dbReference type="AlphaFoldDB" id="A0A9N9S312"/>
<dbReference type="OrthoDB" id="1697690at2759"/>
<dbReference type="PANTHER" id="PTHR14154">
    <property type="entry name" value="UPF0041 BRAIN PROTEIN 44-RELATED"/>
    <property type="match status" value="1"/>
</dbReference>
<evidence type="ECO:0000313" key="11">
    <source>
        <dbReference type="Proteomes" id="UP001153620"/>
    </source>
</evidence>
<keyword evidence="6" id="KW-1133">Transmembrane helix</keyword>
<evidence type="ECO:0000256" key="5">
    <source>
        <dbReference type="ARBA" id="ARBA00022792"/>
    </source>
</evidence>
<reference evidence="10" key="1">
    <citation type="submission" date="2022-01" db="EMBL/GenBank/DDBJ databases">
        <authorList>
            <person name="King R."/>
        </authorList>
    </citation>
    <scope>NUCLEOTIDE SEQUENCE</scope>
</reference>
<gene>
    <name evidence="10" type="ORF">CHIRRI_LOCUS10788</name>
</gene>
<name>A0A9N9S312_9DIPT</name>
<dbReference type="GO" id="GO:0005743">
    <property type="term" value="C:mitochondrial inner membrane"/>
    <property type="evidence" value="ECO:0007669"/>
    <property type="project" value="UniProtKB-SubCell"/>
</dbReference>
<accession>A0A9N9S312</accession>
<protein>
    <recommendedName>
        <fullName evidence="9">Mitochondrial pyruvate carrier</fullName>
    </recommendedName>
</protein>
<comment type="similarity">
    <text evidence="2 9">Belongs to the mitochondrial pyruvate carrier (MPC) (TC 2.A.105) family.</text>
</comment>
<sequence length="129" mass="14418">MSKIAKKLLESLKSKEFRNYLMSTHFWGPVANWGIPIACLADIRKDPKIISGTMTTALILYSCVFMRFAWKVQPQNLLLFACHFTNASAQTVQGGRFIGYHYLGGKEHAQKSDEAKKAMNESIAASSTN</sequence>
<evidence type="ECO:0000256" key="7">
    <source>
        <dbReference type="ARBA" id="ARBA00023128"/>
    </source>
</evidence>
<dbReference type="Proteomes" id="UP001153620">
    <property type="component" value="Chromosome 3"/>
</dbReference>
<dbReference type="GO" id="GO:0006850">
    <property type="term" value="P:pyruvate import into mitochondria"/>
    <property type="evidence" value="ECO:0007669"/>
    <property type="project" value="InterPro"/>
</dbReference>
<keyword evidence="8" id="KW-0472">Membrane</keyword>
<evidence type="ECO:0000256" key="1">
    <source>
        <dbReference type="ARBA" id="ARBA00004448"/>
    </source>
</evidence>
<dbReference type="EMBL" id="OU895879">
    <property type="protein sequence ID" value="CAG9807942.1"/>
    <property type="molecule type" value="Genomic_DNA"/>
</dbReference>
<evidence type="ECO:0000256" key="3">
    <source>
        <dbReference type="ARBA" id="ARBA00022448"/>
    </source>
</evidence>
<keyword evidence="5 9" id="KW-0999">Mitochondrion inner membrane</keyword>
<dbReference type="Pfam" id="PF03650">
    <property type="entry name" value="MPC"/>
    <property type="match status" value="1"/>
</dbReference>
<evidence type="ECO:0000256" key="6">
    <source>
        <dbReference type="ARBA" id="ARBA00022989"/>
    </source>
</evidence>
<comment type="subcellular location">
    <subcellularLocation>
        <location evidence="1 9">Mitochondrion inner membrane</location>
        <topology evidence="1 9">Multi-pass membrane protein</topology>
    </subcellularLocation>
</comment>
<keyword evidence="7 9" id="KW-0496">Mitochondrion</keyword>
<comment type="function">
    <text evidence="9">Mediates the uptake of pyruvate into mitochondria.</text>
</comment>
<proteinExistence type="inferred from homology"/>
<evidence type="ECO:0000256" key="9">
    <source>
        <dbReference type="RuleBase" id="RU363100"/>
    </source>
</evidence>
<organism evidence="10 11">
    <name type="scientific">Chironomus riparius</name>
    <dbReference type="NCBI Taxonomy" id="315576"/>
    <lineage>
        <taxon>Eukaryota</taxon>
        <taxon>Metazoa</taxon>
        <taxon>Ecdysozoa</taxon>
        <taxon>Arthropoda</taxon>
        <taxon>Hexapoda</taxon>
        <taxon>Insecta</taxon>
        <taxon>Pterygota</taxon>
        <taxon>Neoptera</taxon>
        <taxon>Endopterygota</taxon>
        <taxon>Diptera</taxon>
        <taxon>Nematocera</taxon>
        <taxon>Chironomoidea</taxon>
        <taxon>Chironomidae</taxon>
        <taxon>Chironominae</taxon>
        <taxon>Chironomus</taxon>
    </lineage>
</organism>
<keyword evidence="4" id="KW-0812">Transmembrane</keyword>
<keyword evidence="11" id="KW-1185">Reference proteome</keyword>
<evidence type="ECO:0000256" key="4">
    <source>
        <dbReference type="ARBA" id="ARBA00022692"/>
    </source>
</evidence>